<dbReference type="EMBL" id="GL445286">
    <property type="protein sequence ID" value="EFN89880.1"/>
    <property type="molecule type" value="Genomic_DNA"/>
</dbReference>
<comment type="subcellular location">
    <subcellularLocation>
        <location evidence="1">Cell membrane</location>
        <topology evidence="1">Multi-pass membrane protein</topology>
    </subcellularLocation>
</comment>
<keyword evidence="8 11" id="KW-0675">Receptor</keyword>
<reference evidence="11 12" key="1">
    <citation type="journal article" date="2010" name="Science">
        <title>Genomic comparison of the ants Camponotus floridanus and Harpegnathos saltator.</title>
        <authorList>
            <person name="Bonasio R."/>
            <person name="Zhang G."/>
            <person name="Ye C."/>
            <person name="Mutti N.S."/>
            <person name="Fang X."/>
            <person name="Qin N."/>
            <person name="Donahue G."/>
            <person name="Yang P."/>
            <person name="Li Q."/>
            <person name="Li C."/>
            <person name="Zhang P."/>
            <person name="Huang Z."/>
            <person name="Berger S.L."/>
            <person name="Reinberg D."/>
            <person name="Wang J."/>
            <person name="Liebig J."/>
        </authorList>
    </citation>
    <scope>NUCLEOTIDE SEQUENCE [LARGE SCALE GENOMIC DNA]</scope>
    <source>
        <strain evidence="11 12">R22 G/1</strain>
    </source>
</reference>
<evidence type="ECO:0000256" key="5">
    <source>
        <dbReference type="ARBA" id="ARBA00022725"/>
    </source>
</evidence>
<evidence type="ECO:0000256" key="6">
    <source>
        <dbReference type="ARBA" id="ARBA00022989"/>
    </source>
</evidence>
<dbReference type="GO" id="GO:0004984">
    <property type="term" value="F:olfactory receptor activity"/>
    <property type="evidence" value="ECO:0007669"/>
    <property type="project" value="InterPro"/>
</dbReference>
<evidence type="ECO:0000256" key="9">
    <source>
        <dbReference type="ARBA" id="ARBA00023224"/>
    </source>
</evidence>
<dbReference type="PANTHER" id="PTHR21137">
    <property type="entry name" value="ODORANT RECEPTOR"/>
    <property type="match status" value="1"/>
</dbReference>
<keyword evidence="5" id="KW-0552">Olfaction</keyword>
<keyword evidence="9" id="KW-0807">Transducer</keyword>
<organism evidence="12">
    <name type="scientific">Harpegnathos saltator</name>
    <name type="common">Jerdon's jumping ant</name>
    <dbReference type="NCBI Taxonomy" id="610380"/>
    <lineage>
        <taxon>Eukaryota</taxon>
        <taxon>Metazoa</taxon>
        <taxon>Ecdysozoa</taxon>
        <taxon>Arthropoda</taxon>
        <taxon>Hexapoda</taxon>
        <taxon>Insecta</taxon>
        <taxon>Pterygota</taxon>
        <taxon>Neoptera</taxon>
        <taxon>Endopterygota</taxon>
        <taxon>Hymenoptera</taxon>
        <taxon>Apocrita</taxon>
        <taxon>Aculeata</taxon>
        <taxon>Formicoidea</taxon>
        <taxon>Formicidae</taxon>
        <taxon>Ponerinae</taxon>
        <taxon>Ponerini</taxon>
        <taxon>Harpegnathos</taxon>
    </lineage>
</organism>
<evidence type="ECO:0000256" key="7">
    <source>
        <dbReference type="ARBA" id="ARBA00023136"/>
    </source>
</evidence>
<dbReference type="STRING" id="610380.E2B350"/>
<dbReference type="AlphaFoldDB" id="E2B350"/>
<feature type="transmembrane region" description="Helical" evidence="10">
    <location>
        <begin position="51"/>
        <end position="79"/>
    </location>
</feature>
<evidence type="ECO:0000256" key="4">
    <source>
        <dbReference type="ARBA" id="ARBA00022692"/>
    </source>
</evidence>
<evidence type="ECO:0000256" key="1">
    <source>
        <dbReference type="ARBA" id="ARBA00004651"/>
    </source>
</evidence>
<keyword evidence="4 10" id="KW-0812">Transmembrane</keyword>
<dbReference type="GO" id="GO:0005886">
    <property type="term" value="C:plasma membrane"/>
    <property type="evidence" value="ECO:0007669"/>
    <property type="project" value="UniProtKB-SubCell"/>
</dbReference>
<dbReference type="FunCoup" id="E2B350">
    <property type="interactions" value="34"/>
</dbReference>
<keyword evidence="2" id="KW-1003">Cell membrane</keyword>
<keyword evidence="3" id="KW-0716">Sensory transduction</keyword>
<evidence type="ECO:0000313" key="11">
    <source>
        <dbReference type="EMBL" id="EFN89880.1"/>
    </source>
</evidence>
<dbReference type="Proteomes" id="UP000008237">
    <property type="component" value="Unassembled WGS sequence"/>
</dbReference>
<evidence type="ECO:0000256" key="3">
    <source>
        <dbReference type="ARBA" id="ARBA00022606"/>
    </source>
</evidence>
<accession>E2B350</accession>
<dbReference type="InterPro" id="IPR004117">
    <property type="entry name" value="7tm6_olfct_rcpt"/>
</dbReference>
<keyword evidence="6 10" id="KW-1133">Transmembrane helix</keyword>
<dbReference type="OMA" id="FANIMKA"/>
<dbReference type="OrthoDB" id="6765072at2759"/>
<protein>
    <submittedName>
        <fullName evidence="11">Putative odorant receptor 92a</fullName>
    </submittedName>
</protein>
<name>E2B350_HARSA</name>
<keyword evidence="7 10" id="KW-0472">Membrane</keyword>
<dbReference type="PANTHER" id="PTHR21137:SF35">
    <property type="entry name" value="ODORANT RECEPTOR 19A-RELATED"/>
    <property type="match status" value="1"/>
</dbReference>
<evidence type="ECO:0000313" key="12">
    <source>
        <dbReference type="Proteomes" id="UP000008237"/>
    </source>
</evidence>
<dbReference type="GO" id="GO:0007165">
    <property type="term" value="P:signal transduction"/>
    <property type="evidence" value="ECO:0007669"/>
    <property type="project" value="UniProtKB-KW"/>
</dbReference>
<keyword evidence="12" id="KW-1185">Reference proteome</keyword>
<evidence type="ECO:0000256" key="10">
    <source>
        <dbReference type="SAM" id="Phobius"/>
    </source>
</evidence>
<dbReference type="InParanoid" id="E2B350"/>
<dbReference type="Pfam" id="PF02949">
    <property type="entry name" value="7tm_6"/>
    <property type="match status" value="1"/>
</dbReference>
<feature type="non-terminal residue" evidence="11">
    <location>
        <position position="1"/>
    </location>
</feature>
<sequence>VLHVCGQIDSVQHKLSAITRKDIERDACGSIVKMLIIRHQRIIDFSKNIEVLFSNIALIQFLSNTLIICCLGFLIVISIDLPNGSTILVKSVLFYVGVSIQAFTFCFVGEYLSSKSKMIGDAAYEALWYDLKPNQNRDLFFMIVRSQKHLTLTAGKFVVLSLKQFGN</sequence>
<feature type="transmembrane region" description="Helical" evidence="10">
    <location>
        <begin position="91"/>
        <end position="112"/>
    </location>
</feature>
<proteinExistence type="predicted"/>
<evidence type="ECO:0000256" key="8">
    <source>
        <dbReference type="ARBA" id="ARBA00023170"/>
    </source>
</evidence>
<feature type="non-terminal residue" evidence="11">
    <location>
        <position position="167"/>
    </location>
</feature>
<dbReference type="GO" id="GO:0005549">
    <property type="term" value="F:odorant binding"/>
    <property type="evidence" value="ECO:0007669"/>
    <property type="project" value="InterPro"/>
</dbReference>
<evidence type="ECO:0000256" key="2">
    <source>
        <dbReference type="ARBA" id="ARBA00022475"/>
    </source>
</evidence>
<gene>
    <name evidence="11" type="ORF">EAI_00150</name>
</gene>